<feature type="signal peptide" evidence="1">
    <location>
        <begin position="1"/>
        <end position="18"/>
    </location>
</feature>
<accession>A0A8A3WPV6</accession>
<proteinExistence type="predicted"/>
<protein>
    <submittedName>
        <fullName evidence="2">Uncharacterized protein</fullName>
    </submittedName>
</protein>
<dbReference type="AlphaFoldDB" id="A0A8A3WPV6"/>
<organism evidence="2">
    <name type="scientific">Epicoccum nigrum</name>
    <name type="common">Soil fungus</name>
    <name type="synonym">Epicoccum purpurascens</name>
    <dbReference type="NCBI Taxonomy" id="105696"/>
    <lineage>
        <taxon>Eukaryota</taxon>
        <taxon>Fungi</taxon>
        <taxon>Dikarya</taxon>
        <taxon>Ascomycota</taxon>
        <taxon>Pezizomycotina</taxon>
        <taxon>Dothideomycetes</taxon>
        <taxon>Pleosporomycetidae</taxon>
        <taxon>Pleosporales</taxon>
        <taxon>Pleosporineae</taxon>
        <taxon>Didymellaceae</taxon>
        <taxon>Epicoccum</taxon>
    </lineage>
</organism>
<evidence type="ECO:0000256" key="1">
    <source>
        <dbReference type="SAM" id="SignalP"/>
    </source>
</evidence>
<name>A0A8A3WPV6_EPING</name>
<keyword evidence="1" id="KW-0732">Signal</keyword>
<feature type="chain" id="PRO_5032724199" evidence="1">
    <location>
        <begin position="19"/>
        <end position="217"/>
    </location>
</feature>
<evidence type="ECO:0000313" key="2">
    <source>
        <dbReference type="EMBL" id="QTA73098.1"/>
    </source>
</evidence>
<dbReference type="EMBL" id="MN970214">
    <property type="protein sequence ID" value="QTA73098.1"/>
    <property type="molecule type" value="Genomic_DNA"/>
</dbReference>
<sequence>MLANLALLFLAIAGASTAAPYEAESSKKLPPCTIEDRRCRCPPGSTFKNFTSFGIVGAPAIEVQKIMGPFLNIEFQGGLIPASVSGKEGKPGASRTFHFTNNVGSYDITEVLTKFEAFPDGSFAQTYQQAPKPQSVSIPGQGTYWGNWIVIKGQQTLIANETVVAWRNWRCDQGETFPAATSHEGGIANTSAILTKAGKKTGVDVAPFTIFYEVRND</sequence>
<reference evidence="2" key="1">
    <citation type="submission" date="2020-01" db="EMBL/GenBank/DDBJ databases">
        <authorList>
            <person name="Liu X."/>
        </authorList>
    </citation>
    <scope>NUCLEOTIDE SEQUENCE</scope>
    <source>
        <strain evidence="2">40.3</strain>
    </source>
</reference>